<dbReference type="NCBIfam" id="NF005712">
    <property type="entry name" value="PRK07524.1"/>
    <property type="match status" value="1"/>
</dbReference>
<dbReference type="InterPro" id="IPR011766">
    <property type="entry name" value="TPP_enzyme_TPP-bd"/>
</dbReference>
<protein>
    <submittedName>
        <fullName evidence="7">5-guanidino-2-oxopentanoate decarboxylase</fullName>
        <ecNumber evidence="7">4.1.1.75</ecNumber>
    </submittedName>
</protein>
<dbReference type="Gene3D" id="3.40.50.970">
    <property type="match status" value="2"/>
</dbReference>
<dbReference type="GO" id="GO:0047435">
    <property type="term" value="F:5-guanidino-2-oxopentanoate decarboxylase activity"/>
    <property type="evidence" value="ECO:0007669"/>
    <property type="project" value="UniProtKB-EC"/>
</dbReference>
<evidence type="ECO:0000259" key="5">
    <source>
        <dbReference type="Pfam" id="PF02775"/>
    </source>
</evidence>
<keyword evidence="8" id="KW-1185">Reference proteome</keyword>
<evidence type="ECO:0000259" key="6">
    <source>
        <dbReference type="Pfam" id="PF02776"/>
    </source>
</evidence>
<proteinExistence type="inferred from homology"/>
<dbReference type="PANTHER" id="PTHR18968:SF13">
    <property type="entry name" value="ACETOLACTATE SYNTHASE CATALYTIC SUBUNIT, MITOCHONDRIAL"/>
    <property type="match status" value="1"/>
</dbReference>
<feature type="domain" description="Thiamine pyrophosphate enzyme TPP-binding" evidence="5">
    <location>
        <begin position="383"/>
        <end position="521"/>
    </location>
</feature>
<dbReference type="Gene3D" id="3.40.50.1220">
    <property type="entry name" value="TPP-binding domain"/>
    <property type="match status" value="1"/>
</dbReference>
<comment type="similarity">
    <text evidence="1 3">Belongs to the TPP enzyme family.</text>
</comment>
<dbReference type="Pfam" id="PF00205">
    <property type="entry name" value="TPP_enzyme_M"/>
    <property type="match status" value="1"/>
</dbReference>
<feature type="domain" description="Thiamine pyrophosphate enzyme central" evidence="4">
    <location>
        <begin position="190"/>
        <end position="322"/>
    </location>
</feature>
<name>A0ABY7SXE2_9RHOB</name>
<evidence type="ECO:0000313" key="7">
    <source>
        <dbReference type="EMBL" id="WCR11548.1"/>
    </source>
</evidence>
<evidence type="ECO:0000256" key="1">
    <source>
        <dbReference type="ARBA" id="ARBA00007812"/>
    </source>
</evidence>
<dbReference type="SUPFAM" id="SSF52518">
    <property type="entry name" value="Thiamin diphosphate-binding fold (THDP-binding)"/>
    <property type="match status" value="2"/>
</dbReference>
<dbReference type="EMBL" id="CP067134">
    <property type="protein sequence ID" value="WCR11548.1"/>
    <property type="molecule type" value="Genomic_DNA"/>
</dbReference>
<dbReference type="InterPro" id="IPR029061">
    <property type="entry name" value="THDP-binding"/>
</dbReference>
<keyword evidence="2 3" id="KW-0786">Thiamine pyrophosphate</keyword>
<dbReference type="RefSeq" id="WP_272859654.1">
    <property type="nucleotide sequence ID" value="NZ_CP067134.1"/>
</dbReference>
<dbReference type="CDD" id="cd07035">
    <property type="entry name" value="TPP_PYR_POX_like"/>
    <property type="match status" value="1"/>
</dbReference>
<evidence type="ECO:0000256" key="2">
    <source>
        <dbReference type="ARBA" id="ARBA00023052"/>
    </source>
</evidence>
<dbReference type="Pfam" id="PF02775">
    <property type="entry name" value="TPP_enzyme_C"/>
    <property type="match status" value="1"/>
</dbReference>
<gene>
    <name evidence="7" type="ORF">JHW45_03920</name>
</gene>
<dbReference type="Pfam" id="PF02776">
    <property type="entry name" value="TPP_enzyme_N"/>
    <property type="match status" value="1"/>
</dbReference>
<dbReference type="InterPro" id="IPR012000">
    <property type="entry name" value="Thiamin_PyroP_enz_cen_dom"/>
</dbReference>
<dbReference type="CDD" id="cd00568">
    <property type="entry name" value="TPP_enzymes"/>
    <property type="match status" value="1"/>
</dbReference>
<keyword evidence="7" id="KW-0456">Lyase</keyword>
<evidence type="ECO:0000256" key="3">
    <source>
        <dbReference type="RuleBase" id="RU362132"/>
    </source>
</evidence>
<accession>A0ABY7SXE2</accession>
<sequence length="530" mass="55179">MPTLGEVLPRLLQDMGIDTVFGIPGVHTVELYRGLPATNLRHITPRHEQGAGFMADGYARVTGRPAACFIISGPGMTNIATAMGQAYADSIPMLVISSVLNRDEIGRGEGRLHELKDQSATAEGVAAWSHTVMSPADLPAVLDRAAATFNSARPRPVHIELPLDVIVAEAGDLALAPSVPRRPAPDAAAIAQAADMLRGAERPLMIVGGGASGAAEAVSRLVAALGAPVVPTINAKGILPPDHPLLVGSLLPQRTILDELAAADVVLAIGTELGETDTLLMGGYPQIGGALIRIDIEAEQLTRNAAATLGIVSDAGAAATALADALQGPARQDGASRTSTLREAGLKDIDPAYAAHGRILTRLSNEFPGLIVAGDSTQPVYGANLTYDAPQPRSYFNSSTGFGTLGYGLPAASGARLACPDRPVVSLIGDGAFQFTLPELATAIELALPLPILLWNNRGYGEIKTYMAERQIPQIGVDIYTPDFQTIAKGFGAKAIHVHSLDALVDALATAFAADGPTVIELDDKEARTW</sequence>
<dbReference type="InterPro" id="IPR012001">
    <property type="entry name" value="Thiamin_PyroP_enz_TPP-bd_dom"/>
</dbReference>
<dbReference type="InterPro" id="IPR045229">
    <property type="entry name" value="TPP_enz"/>
</dbReference>
<dbReference type="EC" id="4.1.1.75" evidence="7"/>
<organism evidence="7 8">
    <name type="scientific">Paracoccus stylophorae</name>
    <dbReference type="NCBI Taxonomy" id="659350"/>
    <lineage>
        <taxon>Bacteria</taxon>
        <taxon>Pseudomonadati</taxon>
        <taxon>Pseudomonadota</taxon>
        <taxon>Alphaproteobacteria</taxon>
        <taxon>Rhodobacterales</taxon>
        <taxon>Paracoccaceae</taxon>
        <taxon>Paracoccus</taxon>
    </lineage>
</organism>
<dbReference type="PANTHER" id="PTHR18968">
    <property type="entry name" value="THIAMINE PYROPHOSPHATE ENZYMES"/>
    <property type="match status" value="1"/>
</dbReference>
<reference evidence="7 8" key="1">
    <citation type="submission" date="2021-01" db="EMBL/GenBank/DDBJ databases">
        <title>Biogeographic distribution of Paracoccus.</title>
        <authorList>
            <person name="Hollensteiner J."/>
            <person name="Leineberger J."/>
            <person name="Brinkhoff T."/>
            <person name="Daniel R."/>
        </authorList>
    </citation>
    <scope>NUCLEOTIDE SEQUENCE [LARGE SCALE GENOMIC DNA]</scope>
    <source>
        <strain evidence="7 8">LMG25392</strain>
    </source>
</reference>
<dbReference type="InterPro" id="IPR029035">
    <property type="entry name" value="DHS-like_NAD/FAD-binding_dom"/>
</dbReference>
<evidence type="ECO:0000313" key="8">
    <source>
        <dbReference type="Proteomes" id="UP001218412"/>
    </source>
</evidence>
<dbReference type="SUPFAM" id="SSF52467">
    <property type="entry name" value="DHS-like NAD/FAD-binding domain"/>
    <property type="match status" value="1"/>
</dbReference>
<dbReference type="Proteomes" id="UP001218412">
    <property type="component" value="Chromosome"/>
</dbReference>
<evidence type="ECO:0000259" key="4">
    <source>
        <dbReference type="Pfam" id="PF00205"/>
    </source>
</evidence>
<feature type="domain" description="Thiamine pyrophosphate enzyme N-terminal TPP-binding" evidence="6">
    <location>
        <begin position="3"/>
        <end position="119"/>
    </location>
</feature>